<dbReference type="AlphaFoldDB" id="A0A0L0NZQ9"/>
<evidence type="ECO:0000313" key="1">
    <source>
        <dbReference type="EMBL" id="KND99611.1"/>
    </source>
</evidence>
<sequence length="47" mass="5158">MIVLECIHEKDYQITCSELVTLDIDIQDASAEAAGTLYLLNSTWVAG</sequence>
<reference evidence="2" key="1">
    <citation type="journal article" date="2015" name="BMC Genomics">
        <title>Draft genome of a commonly misdiagnosed multidrug resistant pathogen Candida auris.</title>
        <authorList>
            <person name="Chatterjee S."/>
            <person name="Alampalli S.V."/>
            <person name="Nageshan R.K."/>
            <person name="Chettiar S.T."/>
            <person name="Joshi S."/>
            <person name="Tatu U.S."/>
        </authorList>
    </citation>
    <scope>NUCLEOTIDE SEQUENCE [LARGE SCALE GENOMIC DNA]</scope>
    <source>
        <strain evidence="2">6684</strain>
    </source>
</reference>
<name>A0A0L0NZQ9_CANAR</name>
<evidence type="ECO:0000313" key="2">
    <source>
        <dbReference type="Proteomes" id="UP000037122"/>
    </source>
</evidence>
<dbReference type="EMBL" id="LGST01000022">
    <property type="protein sequence ID" value="KND99611.1"/>
    <property type="molecule type" value="Genomic_DNA"/>
</dbReference>
<gene>
    <name evidence="1" type="ORF">QG37_03401</name>
</gene>
<proteinExistence type="predicted"/>
<comment type="caution">
    <text evidence="1">The sequence shown here is derived from an EMBL/GenBank/DDBJ whole genome shotgun (WGS) entry which is preliminary data.</text>
</comment>
<accession>A0A0L0NZQ9</accession>
<dbReference type="Proteomes" id="UP000037122">
    <property type="component" value="Unassembled WGS sequence"/>
</dbReference>
<protein>
    <submittedName>
        <fullName evidence="1">Uncharacterized protein</fullName>
    </submittedName>
</protein>
<organism evidence="1 2">
    <name type="scientific">Candidozyma auris</name>
    <name type="common">Yeast</name>
    <name type="synonym">Candida auris</name>
    <dbReference type="NCBI Taxonomy" id="498019"/>
    <lineage>
        <taxon>Eukaryota</taxon>
        <taxon>Fungi</taxon>
        <taxon>Dikarya</taxon>
        <taxon>Ascomycota</taxon>
        <taxon>Saccharomycotina</taxon>
        <taxon>Pichiomycetes</taxon>
        <taxon>Metschnikowiaceae</taxon>
        <taxon>Candidozyma</taxon>
    </lineage>
</organism>
<dbReference type="VEuPathDB" id="FungiDB:QG37_03401"/>